<dbReference type="InterPro" id="IPR002594">
    <property type="entry name" value="GH12"/>
</dbReference>
<reference evidence="4" key="2">
    <citation type="submission" date="2023-05" db="EMBL/GenBank/DDBJ databases">
        <authorList>
            <consortium name="Lawrence Berkeley National Laboratory"/>
            <person name="Steindorff A."/>
            <person name="Hensen N."/>
            <person name="Bonometti L."/>
            <person name="Westerberg I."/>
            <person name="Brannstrom I.O."/>
            <person name="Guillou S."/>
            <person name="Cros-Aarteil S."/>
            <person name="Calhoun S."/>
            <person name="Haridas S."/>
            <person name="Kuo A."/>
            <person name="Mondo S."/>
            <person name="Pangilinan J."/>
            <person name="Riley R."/>
            <person name="Labutti K."/>
            <person name="Andreopoulos B."/>
            <person name="Lipzen A."/>
            <person name="Chen C."/>
            <person name="Yanf M."/>
            <person name="Daum C."/>
            <person name="Ng V."/>
            <person name="Clum A."/>
            <person name="Ohm R."/>
            <person name="Martin F."/>
            <person name="Silar P."/>
            <person name="Natvig D."/>
            <person name="Lalanne C."/>
            <person name="Gautier V."/>
            <person name="Ament-Velasquez S.L."/>
            <person name="Kruys A."/>
            <person name="Hutchinson M.I."/>
            <person name="Powell A.J."/>
            <person name="Barry K."/>
            <person name="Miller A.N."/>
            <person name="Grigoriev I.V."/>
            <person name="Debuchy R."/>
            <person name="Gladieux P."/>
            <person name="Thoren M.H."/>
            <person name="Johannesson H."/>
        </authorList>
    </citation>
    <scope>NUCLEOTIDE SEQUENCE</scope>
    <source>
        <strain evidence="4">CBS 731.68</strain>
    </source>
</reference>
<keyword evidence="2" id="KW-0326">Glycosidase</keyword>
<accession>A0AAN6U7Z3</accession>
<evidence type="ECO:0000313" key="5">
    <source>
        <dbReference type="Proteomes" id="UP001302602"/>
    </source>
</evidence>
<keyword evidence="5" id="KW-1185">Reference proteome</keyword>
<dbReference type="Pfam" id="PF01670">
    <property type="entry name" value="Glyco_hydro_12"/>
    <property type="match status" value="1"/>
</dbReference>
<dbReference type="GO" id="GO:0008810">
    <property type="term" value="F:cellulase activity"/>
    <property type="evidence" value="ECO:0007669"/>
    <property type="project" value="InterPro"/>
</dbReference>
<feature type="chain" id="PRO_5042888828" evidence="3">
    <location>
        <begin position="21"/>
        <end position="252"/>
    </location>
</feature>
<gene>
    <name evidence="4" type="ORF">N657DRAFT_638470</name>
</gene>
<dbReference type="InterPro" id="IPR013320">
    <property type="entry name" value="ConA-like_dom_sf"/>
</dbReference>
<dbReference type="EMBL" id="MU853223">
    <property type="protein sequence ID" value="KAK4128067.1"/>
    <property type="molecule type" value="Genomic_DNA"/>
</dbReference>
<sequence>MQLIALFLASLAAASPLGSTTPTTSLIPRQQATLCDQYGYWSGNGYEINNNNWGKGSASSGSQCTYVDGSSGSGVRWRTTWTWRGGDNNVKSYANSGRQFARGLRISSLSSMQTSVSWSYDTTNIRANVAYDVFTAADPNHVTSSGDYELMIWLARYGNVYPIGSSVGTVNVAGRTWELWVGYNGSMKVFSFIAPSPINSFSANVKDFFNYLQSSQGYPASSQHLIVFQLGTEPFTGGPATMTVSQFSANIY</sequence>
<keyword evidence="3" id="KW-0732">Signal</keyword>
<comment type="similarity">
    <text evidence="1 2">Belongs to the glycosyl hydrolase 12 (cellulase H) family.</text>
</comment>
<dbReference type="InterPro" id="IPR013319">
    <property type="entry name" value="GH11/12"/>
</dbReference>
<keyword evidence="2" id="KW-0119">Carbohydrate metabolism</keyword>
<dbReference type="GO" id="GO:0000272">
    <property type="term" value="P:polysaccharide catabolic process"/>
    <property type="evidence" value="ECO:0007669"/>
    <property type="project" value="UniProtKB-KW"/>
</dbReference>
<protein>
    <submittedName>
        <fullName evidence="4">Glycoside hydrolase family 12 protein</fullName>
    </submittedName>
</protein>
<dbReference type="Gene3D" id="2.60.120.180">
    <property type="match status" value="1"/>
</dbReference>
<feature type="signal peptide" evidence="3">
    <location>
        <begin position="1"/>
        <end position="20"/>
    </location>
</feature>
<dbReference type="RefSeq" id="XP_062651838.1">
    <property type="nucleotide sequence ID" value="XM_062791596.1"/>
</dbReference>
<evidence type="ECO:0000256" key="1">
    <source>
        <dbReference type="ARBA" id="ARBA00005519"/>
    </source>
</evidence>
<dbReference type="SUPFAM" id="SSF49899">
    <property type="entry name" value="Concanavalin A-like lectins/glucanases"/>
    <property type="match status" value="1"/>
</dbReference>
<reference evidence="4" key="1">
    <citation type="journal article" date="2023" name="Mol. Phylogenet. Evol.">
        <title>Genome-scale phylogeny and comparative genomics of the fungal order Sordariales.</title>
        <authorList>
            <person name="Hensen N."/>
            <person name="Bonometti L."/>
            <person name="Westerberg I."/>
            <person name="Brannstrom I.O."/>
            <person name="Guillou S."/>
            <person name="Cros-Aarteil S."/>
            <person name="Calhoun S."/>
            <person name="Haridas S."/>
            <person name="Kuo A."/>
            <person name="Mondo S."/>
            <person name="Pangilinan J."/>
            <person name="Riley R."/>
            <person name="LaButti K."/>
            <person name="Andreopoulos B."/>
            <person name="Lipzen A."/>
            <person name="Chen C."/>
            <person name="Yan M."/>
            <person name="Daum C."/>
            <person name="Ng V."/>
            <person name="Clum A."/>
            <person name="Steindorff A."/>
            <person name="Ohm R.A."/>
            <person name="Martin F."/>
            <person name="Silar P."/>
            <person name="Natvig D.O."/>
            <person name="Lalanne C."/>
            <person name="Gautier V."/>
            <person name="Ament-Velasquez S.L."/>
            <person name="Kruys A."/>
            <person name="Hutchinson M.I."/>
            <person name="Powell A.J."/>
            <person name="Barry K."/>
            <person name="Miller A.N."/>
            <person name="Grigoriev I.V."/>
            <person name="Debuchy R."/>
            <person name="Gladieux P."/>
            <person name="Hiltunen Thoren M."/>
            <person name="Johannesson H."/>
        </authorList>
    </citation>
    <scope>NUCLEOTIDE SEQUENCE</scope>
    <source>
        <strain evidence="4">CBS 731.68</strain>
    </source>
</reference>
<dbReference type="PANTHER" id="PTHR34002:SF10">
    <property type="entry name" value="PUTATIVE-RELATED"/>
    <property type="match status" value="1"/>
</dbReference>
<dbReference type="GeneID" id="87828365"/>
<name>A0AAN6U7Z3_9PEZI</name>
<comment type="caution">
    <text evidence="4">The sequence shown here is derived from an EMBL/GenBank/DDBJ whole genome shotgun (WGS) entry which is preliminary data.</text>
</comment>
<keyword evidence="2 4" id="KW-0378">Hydrolase</keyword>
<evidence type="ECO:0000256" key="2">
    <source>
        <dbReference type="RuleBase" id="RU361163"/>
    </source>
</evidence>
<dbReference type="AlphaFoldDB" id="A0AAN6U7Z3"/>
<organism evidence="4 5">
    <name type="scientific">Parathielavia appendiculata</name>
    <dbReference type="NCBI Taxonomy" id="2587402"/>
    <lineage>
        <taxon>Eukaryota</taxon>
        <taxon>Fungi</taxon>
        <taxon>Dikarya</taxon>
        <taxon>Ascomycota</taxon>
        <taxon>Pezizomycotina</taxon>
        <taxon>Sordariomycetes</taxon>
        <taxon>Sordariomycetidae</taxon>
        <taxon>Sordariales</taxon>
        <taxon>Chaetomiaceae</taxon>
        <taxon>Parathielavia</taxon>
    </lineage>
</organism>
<keyword evidence="2" id="KW-0624">Polysaccharide degradation</keyword>
<dbReference type="PANTHER" id="PTHR34002">
    <property type="entry name" value="BLR1656 PROTEIN"/>
    <property type="match status" value="1"/>
</dbReference>
<evidence type="ECO:0000313" key="4">
    <source>
        <dbReference type="EMBL" id="KAK4128067.1"/>
    </source>
</evidence>
<dbReference type="Proteomes" id="UP001302602">
    <property type="component" value="Unassembled WGS sequence"/>
</dbReference>
<evidence type="ECO:0000256" key="3">
    <source>
        <dbReference type="SAM" id="SignalP"/>
    </source>
</evidence>
<proteinExistence type="inferred from homology"/>